<dbReference type="SMART" id="SM00315">
    <property type="entry name" value="RGS"/>
    <property type="match status" value="1"/>
</dbReference>
<proteinExistence type="inferred from homology"/>
<dbReference type="Pfam" id="PF02194">
    <property type="entry name" value="PXA"/>
    <property type="match status" value="1"/>
</dbReference>
<dbReference type="InterPro" id="IPR003114">
    <property type="entry name" value="Phox_assoc"/>
</dbReference>
<gene>
    <name evidence="6" type="primary">AUGUSTUS-3.0.2_03152</name>
    <name evidence="6" type="ORF">TcasGA2_TC003152</name>
</gene>
<comment type="similarity">
    <text evidence="1">Belongs to the sorting nexin family.</text>
</comment>
<protein>
    <submittedName>
        <fullName evidence="6">Sorting nexin-14-like Protein</fullName>
    </submittedName>
</protein>
<dbReference type="InterPro" id="IPR036305">
    <property type="entry name" value="RGS_sf"/>
</dbReference>
<evidence type="ECO:0000256" key="2">
    <source>
        <dbReference type="SAM" id="Phobius"/>
    </source>
</evidence>
<dbReference type="EMBL" id="KQ971319">
    <property type="protein sequence ID" value="EFA00314.2"/>
    <property type="molecule type" value="Genomic_DNA"/>
</dbReference>
<keyword evidence="7" id="KW-1185">Reference proteome</keyword>
<name>D6WEY6_TRICA</name>
<dbReference type="OrthoDB" id="5957963at2759"/>
<feature type="transmembrane region" description="Helical" evidence="2">
    <location>
        <begin position="21"/>
        <end position="47"/>
    </location>
</feature>
<dbReference type="STRING" id="7070.D6WEY6"/>
<dbReference type="PANTHER" id="PTHR22775:SF44">
    <property type="entry name" value="SORTING NEXIN-14"/>
    <property type="match status" value="1"/>
</dbReference>
<evidence type="ECO:0000259" key="3">
    <source>
        <dbReference type="PROSITE" id="PS50132"/>
    </source>
</evidence>
<dbReference type="GO" id="GO:0035091">
    <property type="term" value="F:phosphatidylinositol binding"/>
    <property type="evidence" value="ECO:0000318"/>
    <property type="project" value="GO_Central"/>
</dbReference>
<dbReference type="InterPro" id="IPR044926">
    <property type="entry name" value="RGS_subdomain_2"/>
</dbReference>
<dbReference type="InterPro" id="IPR036871">
    <property type="entry name" value="PX_dom_sf"/>
</dbReference>
<dbReference type="InterPro" id="IPR016137">
    <property type="entry name" value="RGS"/>
</dbReference>
<dbReference type="PROSITE" id="PS50195">
    <property type="entry name" value="PX"/>
    <property type="match status" value="1"/>
</dbReference>
<organism evidence="6 7">
    <name type="scientific">Tribolium castaneum</name>
    <name type="common">Red flour beetle</name>
    <dbReference type="NCBI Taxonomy" id="7070"/>
    <lineage>
        <taxon>Eukaryota</taxon>
        <taxon>Metazoa</taxon>
        <taxon>Ecdysozoa</taxon>
        <taxon>Arthropoda</taxon>
        <taxon>Hexapoda</taxon>
        <taxon>Insecta</taxon>
        <taxon>Pterygota</taxon>
        <taxon>Neoptera</taxon>
        <taxon>Endopterygota</taxon>
        <taxon>Coleoptera</taxon>
        <taxon>Polyphaga</taxon>
        <taxon>Cucujiformia</taxon>
        <taxon>Tenebrionidae</taxon>
        <taxon>Tenebrionidae incertae sedis</taxon>
        <taxon>Tribolium</taxon>
    </lineage>
</organism>
<dbReference type="InterPro" id="IPR001683">
    <property type="entry name" value="PX_dom"/>
</dbReference>
<dbReference type="GO" id="GO:0005770">
    <property type="term" value="C:late endosome"/>
    <property type="evidence" value="ECO:0000318"/>
    <property type="project" value="GO_Central"/>
</dbReference>
<dbReference type="Pfam" id="PF00787">
    <property type="entry name" value="PX"/>
    <property type="match status" value="1"/>
</dbReference>
<dbReference type="eggNOG" id="KOG2101">
    <property type="taxonomic scope" value="Eukaryota"/>
</dbReference>
<keyword evidence="2" id="KW-1133">Transmembrane helix</keyword>
<reference evidence="6 7" key="1">
    <citation type="journal article" date="2008" name="Nature">
        <title>The genome of the model beetle and pest Tribolium castaneum.</title>
        <authorList>
            <consortium name="Tribolium Genome Sequencing Consortium"/>
            <person name="Richards S."/>
            <person name="Gibbs R.A."/>
            <person name="Weinstock G.M."/>
            <person name="Brown S.J."/>
            <person name="Denell R."/>
            <person name="Beeman R.W."/>
            <person name="Gibbs R."/>
            <person name="Beeman R.W."/>
            <person name="Brown S.J."/>
            <person name="Bucher G."/>
            <person name="Friedrich M."/>
            <person name="Grimmelikhuijzen C.J."/>
            <person name="Klingler M."/>
            <person name="Lorenzen M."/>
            <person name="Richards S."/>
            <person name="Roth S."/>
            <person name="Schroder R."/>
            <person name="Tautz D."/>
            <person name="Zdobnov E.M."/>
            <person name="Muzny D."/>
            <person name="Gibbs R.A."/>
            <person name="Weinstock G.M."/>
            <person name="Attaway T."/>
            <person name="Bell S."/>
            <person name="Buhay C.J."/>
            <person name="Chandrabose M.N."/>
            <person name="Chavez D."/>
            <person name="Clerk-Blankenburg K.P."/>
            <person name="Cree A."/>
            <person name="Dao M."/>
            <person name="Davis C."/>
            <person name="Chacko J."/>
            <person name="Dinh H."/>
            <person name="Dugan-Rocha S."/>
            <person name="Fowler G."/>
            <person name="Garner T.T."/>
            <person name="Garnes J."/>
            <person name="Gnirke A."/>
            <person name="Hawes A."/>
            <person name="Hernandez J."/>
            <person name="Hines S."/>
            <person name="Holder M."/>
            <person name="Hume J."/>
            <person name="Jhangiani S.N."/>
            <person name="Joshi V."/>
            <person name="Khan Z.M."/>
            <person name="Jackson L."/>
            <person name="Kovar C."/>
            <person name="Kowis A."/>
            <person name="Lee S."/>
            <person name="Lewis L.R."/>
            <person name="Margolis J."/>
            <person name="Morgan M."/>
            <person name="Nazareth L.V."/>
            <person name="Nguyen N."/>
            <person name="Okwuonu G."/>
            <person name="Parker D."/>
            <person name="Richards S."/>
            <person name="Ruiz S.J."/>
            <person name="Santibanez J."/>
            <person name="Savard J."/>
            <person name="Scherer S.E."/>
            <person name="Schneider B."/>
            <person name="Sodergren E."/>
            <person name="Tautz D."/>
            <person name="Vattahil S."/>
            <person name="Villasana D."/>
            <person name="White C.S."/>
            <person name="Wright R."/>
            <person name="Park Y."/>
            <person name="Beeman R.W."/>
            <person name="Lord J."/>
            <person name="Oppert B."/>
            <person name="Lorenzen M."/>
            <person name="Brown S."/>
            <person name="Wang L."/>
            <person name="Savard J."/>
            <person name="Tautz D."/>
            <person name="Richards S."/>
            <person name="Weinstock G."/>
            <person name="Gibbs R.A."/>
            <person name="Liu Y."/>
            <person name="Worley K."/>
            <person name="Weinstock G."/>
            <person name="Elsik C.G."/>
            <person name="Reese J.T."/>
            <person name="Elhaik E."/>
            <person name="Landan G."/>
            <person name="Graur D."/>
            <person name="Arensburger P."/>
            <person name="Atkinson P."/>
            <person name="Beeman R.W."/>
            <person name="Beidler J."/>
            <person name="Brown S.J."/>
            <person name="Demuth J.P."/>
            <person name="Drury D.W."/>
            <person name="Du Y.Z."/>
            <person name="Fujiwara H."/>
            <person name="Lorenzen M."/>
            <person name="Maselli V."/>
            <person name="Osanai M."/>
            <person name="Park Y."/>
            <person name="Robertson H.M."/>
            <person name="Tu Z."/>
            <person name="Wang J.J."/>
            <person name="Wang S."/>
            <person name="Richards S."/>
            <person name="Song H."/>
            <person name="Zhang L."/>
            <person name="Sodergren E."/>
            <person name="Werner D."/>
            <person name="Stanke M."/>
            <person name="Morgenstern B."/>
            <person name="Solovyev V."/>
            <person name="Kosarev P."/>
            <person name="Brown G."/>
            <person name="Chen H.C."/>
            <person name="Ermolaeva O."/>
            <person name="Hlavina W."/>
            <person name="Kapustin Y."/>
            <person name="Kiryutin B."/>
            <person name="Kitts P."/>
            <person name="Maglott D."/>
            <person name="Pruitt K."/>
            <person name="Sapojnikov V."/>
            <person name="Souvorov A."/>
            <person name="Mackey A.J."/>
            <person name="Waterhouse R.M."/>
            <person name="Wyder S."/>
            <person name="Zdobnov E.M."/>
            <person name="Zdobnov E.M."/>
            <person name="Wyder S."/>
            <person name="Kriventseva E.V."/>
            <person name="Kadowaki T."/>
            <person name="Bork P."/>
            <person name="Aranda M."/>
            <person name="Bao R."/>
            <person name="Beermann A."/>
            <person name="Berns N."/>
            <person name="Bolognesi R."/>
            <person name="Bonneton F."/>
            <person name="Bopp D."/>
            <person name="Brown S.J."/>
            <person name="Bucher G."/>
            <person name="Butts T."/>
            <person name="Chaumot A."/>
            <person name="Denell R.E."/>
            <person name="Ferrier D.E."/>
            <person name="Friedrich M."/>
            <person name="Gordon C.M."/>
            <person name="Jindra M."/>
            <person name="Klingler M."/>
            <person name="Lan Q."/>
            <person name="Lattorff H.M."/>
            <person name="Laudet V."/>
            <person name="von Levetsow C."/>
            <person name="Liu Z."/>
            <person name="Lutz R."/>
            <person name="Lynch J.A."/>
            <person name="da Fonseca R.N."/>
            <person name="Posnien N."/>
            <person name="Reuter R."/>
            <person name="Roth S."/>
            <person name="Savard J."/>
            <person name="Schinko J.B."/>
            <person name="Schmitt C."/>
            <person name="Schoppmeier M."/>
            <person name="Schroder R."/>
            <person name="Shippy T.D."/>
            <person name="Simonnet F."/>
            <person name="Marques-Souza H."/>
            <person name="Tautz D."/>
            <person name="Tomoyasu Y."/>
            <person name="Trauner J."/>
            <person name="Van der Zee M."/>
            <person name="Vervoort M."/>
            <person name="Wittkopp N."/>
            <person name="Wimmer E.A."/>
            <person name="Yang X."/>
            <person name="Jones A.K."/>
            <person name="Sattelle D.B."/>
            <person name="Ebert P.R."/>
            <person name="Nelson D."/>
            <person name="Scott J.G."/>
            <person name="Beeman R.W."/>
            <person name="Muthukrishnan S."/>
            <person name="Kramer K.J."/>
            <person name="Arakane Y."/>
            <person name="Beeman R.W."/>
            <person name="Zhu Q."/>
            <person name="Hogenkamp D."/>
            <person name="Dixit R."/>
            <person name="Oppert B."/>
            <person name="Jiang H."/>
            <person name="Zou Z."/>
            <person name="Marshall J."/>
            <person name="Elpidina E."/>
            <person name="Vinokurov K."/>
            <person name="Oppert C."/>
            <person name="Zou Z."/>
            <person name="Evans J."/>
            <person name="Lu Z."/>
            <person name="Zhao P."/>
            <person name="Sumathipala N."/>
            <person name="Altincicek B."/>
            <person name="Vilcinskas A."/>
            <person name="Williams M."/>
            <person name="Hultmark D."/>
            <person name="Hetru C."/>
            <person name="Jiang H."/>
            <person name="Grimmelikhuijzen C.J."/>
            <person name="Hauser F."/>
            <person name="Cazzamali G."/>
            <person name="Williamson M."/>
            <person name="Park Y."/>
            <person name="Li B."/>
            <person name="Tanaka Y."/>
            <person name="Predel R."/>
            <person name="Neupert S."/>
            <person name="Schachtner J."/>
            <person name="Verleyen P."/>
            <person name="Raible F."/>
            <person name="Bork P."/>
            <person name="Friedrich M."/>
            <person name="Walden K.K."/>
            <person name="Robertson H.M."/>
            <person name="Angeli S."/>
            <person name="Foret S."/>
            <person name="Bucher G."/>
            <person name="Schuetz S."/>
            <person name="Maleszka R."/>
            <person name="Wimmer E.A."/>
            <person name="Beeman R.W."/>
            <person name="Lorenzen M."/>
            <person name="Tomoyasu Y."/>
            <person name="Miller S.C."/>
            <person name="Grossmann D."/>
            <person name="Bucher G."/>
        </authorList>
    </citation>
    <scope>NUCLEOTIDE SEQUENCE [LARGE SCALE GENOMIC DNA]</scope>
    <source>
        <strain evidence="6 7">Georgia GA2</strain>
    </source>
</reference>
<dbReference type="PROSITE" id="PS51207">
    <property type="entry name" value="PXA"/>
    <property type="match status" value="1"/>
</dbReference>
<dbReference type="InParanoid" id="D6WEY6"/>
<sequence>MIHKDIFNIVTLIANDKYSRFAALAVTIFSAFVTVFVSSLAGVIIYGGYILGCLVSWCFLKYQIVASAYLSGLVSFCYGSHSSRKKLKQSCSICDDLSCKRHQQNKAVAPWKDLYIPKELNCVIETFYNKILESFVISWYGQFTSDVDFLNELRYCLQYASAAVINQFLNLDHANVISRKLLPCVVKHIDDYMYMQQIIKLKKTRLNDVIVEYLGTRLHAATVNRKCELKYLQHLSSSLMPHILPDKYLKCQNYVVLIREILAGWVLLPLMDVLADPNIINSLVILAATYRSNQTRHKQSSEKVIFLENFIANNQQKSSFATDLNTIKGNTELLYAFVQFLKREEHVHLLQFCLDVDEFNNKLLTPDLTKKQLEELHSEALTLYKEYLNKNTINFIGCSDEIIDNYYSLLKDGVYNVAKLRTSKPLYQAYEHTFNVLEKVWCPSFFHSNEFYSYICGAKVTAAYNKGAASRSLVNFGSPLKSRRKYYETPSQGTVAKISSGIGKLRGALKVAQPIEGAIHPPEAQGIENGAVEDIIISECGNIFRDLSSWRVSILSYQTNNKVVSFCINVQRLDVVEDVTKRHWIVLRKDQDFYTLKAKLVEFHGENEISDTPLPSRKAGSSIEVRMKKYEEFLTKLLQKPLLRGSDLLFSFLTAEEDFTVLIATSTQNAQDFGNIYQSVAHKLRKEKGQHLDPFMGTFLLSTGKTKSGKFEWAEIGDEVSTKMIEKTTPMPKTFRNHVFNDNFGTTFKDLKESCNTSFNSIGMIQCIFYLLKYVFKLPHYLLRLYAAICSVAQEAVEAFSSAYIERRLKHSLSPSNLTYLVQLLEDVIFHSRSSPTKEELIERRNRAFALLNTAIPSYLECIVGKDVNEGLKMLLEILQHPHYNKHLAYNLLDLILCEMYPTLQNTGTQ</sequence>
<feature type="domain" description="RGS" evidence="3">
    <location>
        <begin position="323"/>
        <end position="455"/>
    </location>
</feature>
<evidence type="ECO:0000256" key="1">
    <source>
        <dbReference type="ARBA" id="ARBA00010883"/>
    </source>
</evidence>
<dbReference type="HOGENOM" id="CLU_014115_0_0_1"/>
<dbReference type="OMA" id="YMFMQHI"/>
<dbReference type="Gene3D" id="3.30.1520.10">
    <property type="entry name" value="Phox-like domain"/>
    <property type="match status" value="1"/>
</dbReference>
<dbReference type="Pfam" id="PF08628">
    <property type="entry name" value="Nexin_C"/>
    <property type="match status" value="1"/>
</dbReference>
<evidence type="ECO:0000259" key="4">
    <source>
        <dbReference type="PROSITE" id="PS50195"/>
    </source>
</evidence>
<dbReference type="SUPFAM" id="SSF48097">
    <property type="entry name" value="Regulator of G-protein signaling, RGS"/>
    <property type="match status" value="1"/>
</dbReference>
<feature type="domain" description="PX" evidence="4">
    <location>
        <begin position="544"/>
        <end position="660"/>
    </location>
</feature>
<dbReference type="CDD" id="cd06877">
    <property type="entry name" value="PX_SNX14"/>
    <property type="match status" value="1"/>
</dbReference>
<dbReference type="PROSITE" id="PS50132">
    <property type="entry name" value="RGS"/>
    <property type="match status" value="1"/>
</dbReference>
<feature type="domain" description="PXA" evidence="5">
    <location>
        <begin position="117"/>
        <end position="292"/>
    </location>
</feature>
<reference evidence="6 7" key="2">
    <citation type="journal article" date="2010" name="Nucleic Acids Res.">
        <title>BeetleBase in 2010: revisions to provide comprehensive genomic information for Tribolium castaneum.</title>
        <authorList>
            <person name="Kim H.S."/>
            <person name="Murphy T."/>
            <person name="Xia J."/>
            <person name="Caragea D."/>
            <person name="Park Y."/>
            <person name="Beeman R.W."/>
            <person name="Lorenzen M.D."/>
            <person name="Butcher S."/>
            <person name="Manak J.R."/>
            <person name="Brown S.J."/>
        </authorList>
    </citation>
    <scope>GENOME REANNOTATION</scope>
    <source>
        <strain evidence="6 7">Georgia GA2</strain>
    </source>
</reference>
<dbReference type="Gene3D" id="1.10.167.10">
    <property type="entry name" value="Regulator of G-protein Signalling 4, domain 2"/>
    <property type="match status" value="1"/>
</dbReference>
<dbReference type="Proteomes" id="UP000007266">
    <property type="component" value="Linkage group 3"/>
</dbReference>
<dbReference type="PANTHER" id="PTHR22775">
    <property type="entry name" value="SORTING NEXIN"/>
    <property type="match status" value="1"/>
</dbReference>
<evidence type="ECO:0000313" key="7">
    <source>
        <dbReference type="Proteomes" id="UP000007266"/>
    </source>
</evidence>
<keyword evidence="2" id="KW-0472">Membrane</keyword>
<dbReference type="Pfam" id="PF00615">
    <property type="entry name" value="RGS"/>
    <property type="match status" value="1"/>
</dbReference>
<dbReference type="SUPFAM" id="SSF64268">
    <property type="entry name" value="PX domain"/>
    <property type="match status" value="1"/>
</dbReference>
<dbReference type="InterPro" id="IPR037436">
    <property type="entry name" value="SNX14_PX"/>
</dbReference>
<dbReference type="SMART" id="SM00313">
    <property type="entry name" value="PXA"/>
    <property type="match status" value="1"/>
</dbReference>
<dbReference type="GO" id="GO:0097352">
    <property type="term" value="P:autophagosome maturation"/>
    <property type="evidence" value="ECO:0000318"/>
    <property type="project" value="GO_Central"/>
</dbReference>
<dbReference type="InterPro" id="IPR013937">
    <property type="entry name" value="Sorting_nexin_C"/>
</dbReference>
<keyword evidence="2" id="KW-0812">Transmembrane</keyword>
<evidence type="ECO:0000259" key="5">
    <source>
        <dbReference type="PROSITE" id="PS51207"/>
    </source>
</evidence>
<evidence type="ECO:0000313" key="6">
    <source>
        <dbReference type="EMBL" id="EFA00314.2"/>
    </source>
</evidence>
<accession>D6WEY6</accession>
<dbReference type="AlphaFoldDB" id="D6WEY6"/>